<dbReference type="EMBL" id="MVHJ01000005">
    <property type="protein sequence ID" value="ORA05834.1"/>
    <property type="molecule type" value="Genomic_DNA"/>
</dbReference>
<dbReference type="PANTHER" id="PTHR43680">
    <property type="entry name" value="NITRATE REDUCTASE MOLYBDENUM COFACTOR ASSEMBLY CHAPERONE"/>
    <property type="match status" value="1"/>
</dbReference>
<reference evidence="2 3" key="1">
    <citation type="submission" date="2017-02" db="EMBL/GenBank/DDBJ databases">
        <title>The new phylogeny of genus Mycobacterium.</title>
        <authorList>
            <person name="Tortoli E."/>
            <person name="Trovato A."/>
            <person name="Cirillo D.M."/>
        </authorList>
    </citation>
    <scope>NUCLEOTIDE SEQUENCE [LARGE SCALE GENOMIC DNA]</scope>
    <source>
        <strain evidence="2 3">DSM 45578</strain>
    </source>
</reference>
<dbReference type="Pfam" id="PF02613">
    <property type="entry name" value="Nitrate_red_del"/>
    <property type="match status" value="1"/>
</dbReference>
<dbReference type="GO" id="GO:0051131">
    <property type="term" value="P:chaperone-mediated protein complex assembly"/>
    <property type="evidence" value="ECO:0007669"/>
    <property type="project" value="InterPro"/>
</dbReference>
<organism evidence="2 3">
    <name type="scientific">Mycolicibacterium bacteremicum</name>
    <name type="common">Mycobacterium bacteremicum</name>
    <dbReference type="NCBI Taxonomy" id="564198"/>
    <lineage>
        <taxon>Bacteria</taxon>
        <taxon>Bacillati</taxon>
        <taxon>Actinomycetota</taxon>
        <taxon>Actinomycetes</taxon>
        <taxon>Mycobacteriales</taxon>
        <taxon>Mycobacteriaceae</taxon>
        <taxon>Mycolicibacterium</taxon>
    </lineage>
</organism>
<proteinExistence type="predicted"/>
<dbReference type="InterPro" id="IPR020945">
    <property type="entry name" value="DMSO/NO3_reduct_chaperone"/>
</dbReference>
<dbReference type="GO" id="GO:0051082">
    <property type="term" value="F:unfolded protein binding"/>
    <property type="evidence" value="ECO:0007669"/>
    <property type="project" value="InterPro"/>
</dbReference>
<keyword evidence="1" id="KW-0534">Nitrate assimilation</keyword>
<dbReference type="STRING" id="564198.BST17_08070"/>
<evidence type="ECO:0000313" key="2">
    <source>
        <dbReference type="EMBL" id="ORA05834.1"/>
    </source>
</evidence>
<keyword evidence="3" id="KW-1185">Reference proteome</keyword>
<name>A0A1W9Z0M0_MYCBA</name>
<dbReference type="GO" id="GO:0042128">
    <property type="term" value="P:nitrate assimilation"/>
    <property type="evidence" value="ECO:0007669"/>
    <property type="project" value="UniProtKB-KW"/>
</dbReference>
<dbReference type="GO" id="GO:0016530">
    <property type="term" value="F:metallochaperone activity"/>
    <property type="evidence" value="ECO:0007669"/>
    <property type="project" value="TreeGrafter"/>
</dbReference>
<dbReference type="SUPFAM" id="SSF89155">
    <property type="entry name" value="TorD-like"/>
    <property type="match status" value="1"/>
</dbReference>
<dbReference type="PANTHER" id="PTHR43680:SF2">
    <property type="entry name" value="NITRATE REDUCTASE MOLYBDENUM COFACTOR ASSEMBLY CHAPERONE NARJ"/>
    <property type="match status" value="1"/>
</dbReference>
<dbReference type="NCBIfam" id="TIGR00684">
    <property type="entry name" value="narJ"/>
    <property type="match status" value="1"/>
</dbReference>
<dbReference type="AlphaFoldDB" id="A0A1W9Z0M0"/>
<dbReference type="InterPro" id="IPR003765">
    <property type="entry name" value="NO3_reductase_chaperone_NarJ"/>
</dbReference>
<dbReference type="InterPro" id="IPR036411">
    <property type="entry name" value="TorD-like_sf"/>
</dbReference>
<dbReference type="Proteomes" id="UP000192366">
    <property type="component" value="Unassembled WGS sequence"/>
</dbReference>
<evidence type="ECO:0000256" key="1">
    <source>
        <dbReference type="ARBA" id="ARBA00023063"/>
    </source>
</evidence>
<sequence>MVAHRLAWQGSALLLARPDGQFFDRVHLVAEMLGHLDGPVAMPLGRAIAGLQQQSLMAVTRAHDEVFGPNIDRDLRLTTWIAGTTREQVGHVLEFTSAYRAAGVERPRGEAHDHLAVLLEFAAHVDPEAGGRLLAEYRVPVAAMARTLADAGSPFAHVLTAVGATLPEVTAQQVDELLRSVQDMPDESKRHAPNGL</sequence>
<comment type="caution">
    <text evidence="2">The sequence shown here is derived from an EMBL/GenBank/DDBJ whole genome shotgun (WGS) entry which is preliminary data.</text>
</comment>
<protein>
    <submittedName>
        <fullName evidence="2">Nitrate reductase molybdenum cofactor assembly chaperone</fullName>
    </submittedName>
</protein>
<gene>
    <name evidence="2" type="ORF">BST17_08070</name>
</gene>
<accession>A0A1W9Z0M0</accession>
<evidence type="ECO:0000313" key="3">
    <source>
        <dbReference type="Proteomes" id="UP000192366"/>
    </source>
</evidence>